<reference evidence="2" key="2">
    <citation type="submission" date="2015-01" db="EMBL/GenBank/DDBJ databases">
        <title>Evolutionary Origins and Diversification of the Mycorrhizal Mutualists.</title>
        <authorList>
            <consortium name="DOE Joint Genome Institute"/>
            <consortium name="Mycorrhizal Genomics Consortium"/>
            <person name="Kohler A."/>
            <person name="Kuo A."/>
            <person name="Nagy L.G."/>
            <person name="Floudas D."/>
            <person name="Copeland A."/>
            <person name="Barry K.W."/>
            <person name="Cichocki N."/>
            <person name="Veneault-Fourrey C."/>
            <person name="LaButti K."/>
            <person name="Lindquist E.A."/>
            <person name="Lipzen A."/>
            <person name="Lundell T."/>
            <person name="Morin E."/>
            <person name="Murat C."/>
            <person name="Riley R."/>
            <person name="Ohm R."/>
            <person name="Sun H."/>
            <person name="Tunlid A."/>
            <person name="Henrissat B."/>
            <person name="Grigoriev I.V."/>
            <person name="Hibbett D.S."/>
            <person name="Martin F."/>
        </authorList>
    </citation>
    <scope>NUCLEOTIDE SEQUENCE [LARGE SCALE GENOMIC DNA]</scope>
    <source>
        <strain evidence="2">Foug A</strain>
    </source>
</reference>
<dbReference type="STRING" id="1036808.A0A0C3DME3"/>
<dbReference type="InParanoid" id="A0A0C3DME3"/>
<accession>A0A0C3DME3</accession>
<proteinExistence type="predicted"/>
<evidence type="ECO:0000313" key="2">
    <source>
        <dbReference type="Proteomes" id="UP000053989"/>
    </source>
</evidence>
<name>A0A0C3DME3_9AGAM</name>
<protein>
    <recommendedName>
        <fullName evidence="3">F-box domain-containing protein</fullName>
    </recommendedName>
</protein>
<reference evidence="1 2" key="1">
    <citation type="submission" date="2014-04" db="EMBL/GenBank/DDBJ databases">
        <authorList>
            <consortium name="DOE Joint Genome Institute"/>
            <person name="Kuo A."/>
            <person name="Kohler A."/>
            <person name="Nagy L.G."/>
            <person name="Floudas D."/>
            <person name="Copeland A."/>
            <person name="Barry K.W."/>
            <person name="Cichocki N."/>
            <person name="Veneault-Fourrey C."/>
            <person name="LaButti K."/>
            <person name="Lindquist E.A."/>
            <person name="Lipzen A."/>
            <person name="Lundell T."/>
            <person name="Morin E."/>
            <person name="Murat C."/>
            <person name="Sun H."/>
            <person name="Tunlid A."/>
            <person name="Henrissat B."/>
            <person name="Grigoriev I.V."/>
            <person name="Hibbett D.S."/>
            <person name="Martin F."/>
            <person name="Nordberg H.P."/>
            <person name="Cantor M.N."/>
            <person name="Hua S.X."/>
        </authorList>
    </citation>
    <scope>NUCLEOTIDE SEQUENCE [LARGE SCALE GENOMIC DNA]</scope>
    <source>
        <strain evidence="1 2">Foug A</strain>
    </source>
</reference>
<gene>
    <name evidence="1" type="ORF">SCLCIDRAFT_130553</name>
</gene>
<evidence type="ECO:0000313" key="1">
    <source>
        <dbReference type="EMBL" id="KIM57419.1"/>
    </source>
</evidence>
<dbReference type="AlphaFoldDB" id="A0A0C3DME3"/>
<dbReference type="EMBL" id="KN822101">
    <property type="protein sequence ID" value="KIM57419.1"/>
    <property type="molecule type" value="Genomic_DNA"/>
</dbReference>
<dbReference type="OrthoDB" id="3034442at2759"/>
<dbReference type="SUPFAM" id="SSF50998">
    <property type="entry name" value="Quinoprotein alcohol dehydrogenase-like"/>
    <property type="match status" value="1"/>
</dbReference>
<dbReference type="Proteomes" id="UP000053989">
    <property type="component" value="Unassembled WGS sequence"/>
</dbReference>
<keyword evidence="2" id="KW-1185">Reference proteome</keyword>
<organism evidence="1 2">
    <name type="scientific">Scleroderma citrinum Foug A</name>
    <dbReference type="NCBI Taxonomy" id="1036808"/>
    <lineage>
        <taxon>Eukaryota</taxon>
        <taxon>Fungi</taxon>
        <taxon>Dikarya</taxon>
        <taxon>Basidiomycota</taxon>
        <taxon>Agaricomycotina</taxon>
        <taxon>Agaricomycetes</taxon>
        <taxon>Agaricomycetidae</taxon>
        <taxon>Boletales</taxon>
        <taxon>Sclerodermatineae</taxon>
        <taxon>Sclerodermataceae</taxon>
        <taxon>Scleroderma</taxon>
    </lineage>
</organism>
<dbReference type="HOGENOM" id="CLU_027585_0_0_1"/>
<evidence type="ECO:0008006" key="3">
    <source>
        <dbReference type="Google" id="ProtNLM"/>
    </source>
</evidence>
<sequence length="487" mass="54123">MAQTLDRLDDDALVSVFAAVTIPDIQAFRQASMIFVCRRLWFISMHHIVWLNACKIHILQECIPFPIESLSSLSARELERQTIRAYRLGQNWRSPNIQLHLLRAADSNTGAIEKIKFIAKNGKNWIVTISLGIWTNLYLWDCTTLQIVNQWSPGKAVFNGMAINTDQNSDASIAISVRHSSYTVVELLSLGFEDSASAVSLRRVATLQTRHKPITLRGDIIFLSDHDSETVIMDWKTGEQCLLRSPDTWQDNPLHVTFVEGNVIVVRARSICVFSEPSMVPRSQEVPVNLPHTRISLGWVDGVSLSERPILQCTEKPSTSCLSMLVRTKGDDPWSLQDQFQFYTVHPGAGTERVYPLQEEMRSDSRPPAPTLTLTTSITCPNRGPLRCSDIILGRYGTAVWVLPADRSVAGLISEHVHLQPVPVPASKQTLTLANFPGPLHCGSDEAEVRVSVENEDGSSWSCMDYDEECGLIALGSGTGGITLFCL</sequence>
<dbReference type="InterPro" id="IPR011047">
    <property type="entry name" value="Quinoprotein_ADH-like_sf"/>
</dbReference>